<proteinExistence type="predicted"/>
<dbReference type="GO" id="GO:0006310">
    <property type="term" value="P:DNA recombination"/>
    <property type="evidence" value="ECO:0007669"/>
    <property type="project" value="InterPro"/>
</dbReference>
<reference evidence="1" key="2">
    <citation type="journal article" date="2014" name="ISME J.">
        <title>Microbial stratification in low pH oxic and suboxic macroscopic growths along an acid mine drainage.</title>
        <authorList>
            <person name="Mendez-Garcia C."/>
            <person name="Mesa V."/>
            <person name="Sprenger R.R."/>
            <person name="Richter M."/>
            <person name="Diez M.S."/>
            <person name="Solano J."/>
            <person name="Bargiela R."/>
            <person name="Golyshina O.V."/>
            <person name="Manteca A."/>
            <person name="Ramos J.L."/>
            <person name="Gallego J.R."/>
            <person name="Llorente I."/>
            <person name="Martins Dos Santos V.A."/>
            <person name="Jensen O.N."/>
            <person name="Pelaez A.I."/>
            <person name="Sanchez J."/>
            <person name="Ferrer M."/>
        </authorList>
    </citation>
    <scope>NUCLEOTIDE SEQUENCE</scope>
</reference>
<protein>
    <recommendedName>
        <fullName evidence="2">Tyr recombinase domain-containing protein</fullName>
    </recommendedName>
</protein>
<feature type="non-terminal residue" evidence="1">
    <location>
        <position position="303"/>
    </location>
</feature>
<reference evidence="1" key="1">
    <citation type="submission" date="2013-08" db="EMBL/GenBank/DDBJ databases">
        <authorList>
            <person name="Mendez C."/>
            <person name="Richter M."/>
            <person name="Ferrer M."/>
            <person name="Sanchez J."/>
        </authorList>
    </citation>
    <scope>NUCLEOTIDE SEQUENCE</scope>
</reference>
<dbReference type="AlphaFoldDB" id="T1BAZ3"/>
<organism evidence="1">
    <name type="scientific">mine drainage metagenome</name>
    <dbReference type="NCBI Taxonomy" id="410659"/>
    <lineage>
        <taxon>unclassified sequences</taxon>
        <taxon>metagenomes</taxon>
        <taxon>ecological metagenomes</taxon>
    </lineage>
</organism>
<dbReference type="EMBL" id="AUZX01006069">
    <property type="protein sequence ID" value="EQD65623.1"/>
    <property type="molecule type" value="Genomic_DNA"/>
</dbReference>
<accession>T1BAZ3</accession>
<dbReference type="InterPro" id="IPR013762">
    <property type="entry name" value="Integrase-like_cat_sf"/>
</dbReference>
<gene>
    <name evidence="1" type="ORF">B1A_08500</name>
</gene>
<dbReference type="Gene3D" id="1.10.443.10">
    <property type="entry name" value="Intergrase catalytic core"/>
    <property type="match status" value="1"/>
</dbReference>
<sequence length="303" mass="33557">MFFGSDPPTDKMLESHPVIAKINDLLERVTGDRRLHPHNLRHSAATLTLFGALSPDLQLGEHPYLMPWMKAAMKHSAPIESAISGALHRRSGRGSAIATLMGHGSELTTYEHYVHCLDLLLFLDTWHGRYDQGPRHDKGRLGPLRHESAQLLVLLGYSTATRIEMKDPVALLRRIGERYPKAAVLLESTATSTPDRVPGAAAPALPTRFSLKHLCGLPGAETQEGFPRQQAELDAVAGLLQHLLPIDPAKHPLLTVCRHALGRGENARLRLGRHDFGRARAWLQTYVSSARIWNPRHCMSIGK</sequence>
<evidence type="ECO:0000313" key="1">
    <source>
        <dbReference type="EMBL" id="EQD65623.1"/>
    </source>
</evidence>
<name>T1BAZ3_9ZZZZ</name>
<dbReference type="GO" id="GO:0015074">
    <property type="term" value="P:DNA integration"/>
    <property type="evidence" value="ECO:0007669"/>
    <property type="project" value="InterPro"/>
</dbReference>
<evidence type="ECO:0008006" key="2">
    <source>
        <dbReference type="Google" id="ProtNLM"/>
    </source>
</evidence>
<dbReference type="GO" id="GO:0003677">
    <property type="term" value="F:DNA binding"/>
    <property type="evidence" value="ECO:0007669"/>
    <property type="project" value="InterPro"/>
</dbReference>
<comment type="caution">
    <text evidence="1">The sequence shown here is derived from an EMBL/GenBank/DDBJ whole genome shotgun (WGS) entry which is preliminary data.</text>
</comment>